<dbReference type="PANTHER" id="PTHR11800:SF2">
    <property type="entry name" value="DNA-DIRECTED RNA POLYMERASE II SUBUNIT RPB3"/>
    <property type="match status" value="1"/>
</dbReference>
<dbReference type="GO" id="GO:0006351">
    <property type="term" value="P:DNA-templated transcription"/>
    <property type="evidence" value="ECO:0007669"/>
    <property type="project" value="InterPro"/>
</dbReference>
<name>A0A6C0K9V7_9ZZZZ</name>
<evidence type="ECO:0000313" key="4">
    <source>
        <dbReference type="EMBL" id="QHU14845.1"/>
    </source>
</evidence>
<accession>A0A6C0K9V7</accession>
<evidence type="ECO:0000259" key="3">
    <source>
        <dbReference type="SMART" id="SM00662"/>
    </source>
</evidence>
<dbReference type="Gene3D" id="2.170.120.12">
    <property type="entry name" value="DNA-directed RNA polymerase, insert domain"/>
    <property type="match status" value="1"/>
</dbReference>
<organism evidence="4">
    <name type="scientific">viral metagenome</name>
    <dbReference type="NCBI Taxonomy" id="1070528"/>
    <lineage>
        <taxon>unclassified sequences</taxon>
        <taxon>metagenomes</taxon>
        <taxon>organismal metagenomes</taxon>
    </lineage>
</organism>
<dbReference type="EMBL" id="MN740847">
    <property type="protein sequence ID" value="QHU14845.1"/>
    <property type="molecule type" value="Genomic_DNA"/>
</dbReference>
<dbReference type="InterPro" id="IPR036603">
    <property type="entry name" value="RBP11-like"/>
</dbReference>
<proteinExistence type="predicted"/>
<evidence type="ECO:0000256" key="1">
    <source>
        <dbReference type="ARBA" id="ARBA00022478"/>
    </source>
</evidence>
<keyword evidence="1" id="KW-0240">DNA-directed RNA polymerase</keyword>
<dbReference type="GO" id="GO:0003899">
    <property type="term" value="F:DNA-directed RNA polymerase activity"/>
    <property type="evidence" value="ECO:0007669"/>
    <property type="project" value="InterPro"/>
</dbReference>
<dbReference type="Pfam" id="PF01193">
    <property type="entry name" value="RNA_pol_L"/>
    <property type="match status" value="1"/>
</dbReference>
<sequence>MASTLDITPVVKDSIQNKQGVLEFTIQNTNVSIVNGLRRTLLTNIPIAIIDSKQSEFYKNTGRLHNEILKQRLDCIPVHIKDTSVLSDLLLEVDMTNETDMLMYLTTRDFKIKNISTDTYLTDEATEKIFPLNKLTNSFVLFSRLRPKISNDIPGEKLHFTSRFKEGTAKENGAYNVVSISAYANTPDKAAQADTWNDIEVSLQEKGMNQKDIDFERKNWYALQAKRIFLQNSFDFKCQSVGVYTNLELIHLACDKINEQLQDVHDKCGSQIYEINMKSTAMKNSADFILQGYDYTIGKIIEYILHEEYYKKVNLLSYVGFIKNHPHDDYSIIRFAFKEEDEFNKENIYNLVMYSCMKAKEIYVAIKEYF</sequence>
<dbReference type="GO" id="GO:0000428">
    <property type="term" value="C:DNA-directed RNA polymerase complex"/>
    <property type="evidence" value="ECO:0007669"/>
    <property type="project" value="UniProtKB-KW"/>
</dbReference>
<protein>
    <recommendedName>
        <fullName evidence="3">DNA-directed RNA polymerase RpoA/D/Rpb3-type domain-containing protein</fullName>
    </recommendedName>
</protein>
<dbReference type="Gene3D" id="3.30.1360.10">
    <property type="entry name" value="RNA polymerase, RBP11-like subunit"/>
    <property type="match status" value="2"/>
</dbReference>
<evidence type="ECO:0000256" key="2">
    <source>
        <dbReference type="ARBA" id="ARBA00023163"/>
    </source>
</evidence>
<dbReference type="PANTHER" id="PTHR11800">
    <property type="entry name" value="DNA-DIRECTED RNA POLYMERASE"/>
    <property type="match status" value="1"/>
</dbReference>
<dbReference type="SUPFAM" id="SSF55257">
    <property type="entry name" value="RBP11-like subunits of RNA polymerase"/>
    <property type="match status" value="2"/>
</dbReference>
<feature type="domain" description="DNA-directed RNA polymerase RpoA/D/Rpb3-type" evidence="3">
    <location>
        <begin position="21"/>
        <end position="267"/>
    </location>
</feature>
<reference evidence="4" key="1">
    <citation type="journal article" date="2020" name="Nature">
        <title>Giant virus diversity and host interactions through global metagenomics.</title>
        <authorList>
            <person name="Schulz F."/>
            <person name="Roux S."/>
            <person name="Paez-Espino D."/>
            <person name="Jungbluth S."/>
            <person name="Walsh D.A."/>
            <person name="Denef V.J."/>
            <person name="McMahon K.D."/>
            <person name="Konstantinidis K.T."/>
            <person name="Eloe-Fadrosh E.A."/>
            <person name="Kyrpides N.C."/>
            <person name="Woyke T."/>
        </authorList>
    </citation>
    <scope>NUCLEOTIDE SEQUENCE</scope>
    <source>
        <strain evidence="4">GVMAG-S-1102244-55</strain>
    </source>
</reference>
<dbReference type="GO" id="GO:0046983">
    <property type="term" value="F:protein dimerization activity"/>
    <property type="evidence" value="ECO:0007669"/>
    <property type="project" value="InterPro"/>
</dbReference>
<keyword evidence="2" id="KW-0804">Transcription</keyword>
<dbReference type="AlphaFoldDB" id="A0A6C0K9V7"/>
<dbReference type="InterPro" id="IPR011263">
    <property type="entry name" value="DNA-dir_RNA_pol_RpoA/D/Rpb3"/>
</dbReference>
<dbReference type="InterPro" id="IPR036643">
    <property type="entry name" value="RNApol_insert_sf"/>
</dbReference>
<dbReference type="InterPro" id="IPR050518">
    <property type="entry name" value="Rpo3/RPB3_RNA_Pol_subunit"/>
</dbReference>
<dbReference type="SMART" id="SM00662">
    <property type="entry name" value="RPOLD"/>
    <property type="match status" value="1"/>
</dbReference>